<reference evidence="1 2" key="1">
    <citation type="submission" date="2015-09" db="EMBL/GenBank/DDBJ databases">
        <authorList>
            <consortium name="Pathogen Informatics"/>
        </authorList>
    </citation>
    <scope>NUCLEOTIDE SEQUENCE [LARGE SCALE GENOMIC DNA]</scope>
    <source>
        <strain evidence="1 2">2789STDY5834855</strain>
    </source>
</reference>
<proteinExistence type="predicted"/>
<dbReference type="RefSeq" id="WP_055275645.1">
    <property type="nucleotide sequence ID" value="NZ_CYZV01000008.1"/>
</dbReference>
<sequence>MNEVIDKLQEELGIEFYYISRDEGKVPCVVYNYKKELNISDMQKESAIYDFYFILIINTKANDTVEKFEEVLVNNLFRNVNVNQSTKTKDGYTQISITGSKNI</sequence>
<evidence type="ECO:0000313" key="1">
    <source>
        <dbReference type="EMBL" id="CUN86831.1"/>
    </source>
</evidence>
<accession>A0A174ADV2</accession>
<organism evidence="1 2">
    <name type="scientific">Clostridium disporicum</name>
    <dbReference type="NCBI Taxonomy" id="84024"/>
    <lineage>
        <taxon>Bacteria</taxon>
        <taxon>Bacillati</taxon>
        <taxon>Bacillota</taxon>
        <taxon>Clostridia</taxon>
        <taxon>Eubacteriales</taxon>
        <taxon>Clostridiaceae</taxon>
        <taxon>Clostridium</taxon>
    </lineage>
</organism>
<dbReference type="EMBL" id="CYZV01000008">
    <property type="protein sequence ID" value="CUN86831.1"/>
    <property type="molecule type" value="Genomic_DNA"/>
</dbReference>
<gene>
    <name evidence="1" type="ORF">ERS852470_00899</name>
</gene>
<protein>
    <submittedName>
        <fullName evidence="1">Uncharacterized protein</fullName>
    </submittedName>
</protein>
<name>A0A174ADV2_9CLOT</name>
<dbReference type="Proteomes" id="UP000095558">
    <property type="component" value="Unassembled WGS sequence"/>
</dbReference>
<evidence type="ECO:0000313" key="2">
    <source>
        <dbReference type="Proteomes" id="UP000095558"/>
    </source>
</evidence>
<dbReference type="AlphaFoldDB" id="A0A174ADV2"/>